<sequence>MSEQATREAAQGTAPAETGPQPAGPEQAAPEPAAPEQAGPGQTGAGPAGAPAAPAPGRRSLKRGTKIRLAVIGGIALVIALAFVIYYVVDSRNYVTTNNAQIDGNQISINAPATGTLIDWKGQQGTQISSYQPVGRIAIQAGYSQPQMVIRAPGAGTIAVNNGVEGAFVTAGTQLAVAYDGAGVFVTARVDETQIDAVHPGESAKIEVDAFPDAHLTGHVSEIKTGAAGVFSLFGQSNTTGNFQKVTQVIPVKITIDDLDGLPLVPGMNVTVKIHRG</sequence>
<feature type="domain" description="CusB-like beta-barrel" evidence="8">
    <location>
        <begin position="184"/>
        <end position="224"/>
    </location>
</feature>
<name>A0ABP7AGH0_9ACTN</name>
<keyword evidence="3 7" id="KW-0812">Transmembrane</keyword>
<dbReference type="RefSeq" id="WP_344807467.1">
    <property type="nucleotide sequence ID" value="NZ_BAABAB010000028.1"/>
</dbReference>
<evidence type="ECO:0000259" key="8">
    <source>
        <dbReference type="Pfam" id="PF25954"/>
    </source>
</evidence>
<evidence type="ECO:0000256" key="5">
    <source>
        <dbReference type="ARBA" id="ARBA00023136"/>
    </source>
</evidence>
<keyword evidence="5 7" id="KW-0472">Membrane</keyword>
<evidence type="ECO:0000256" key="3">
    <source>
        <dbReference type="ARBA" id="ARBA00022692"/>
    </source>
</evidence>
<proteinExistence type="inferred from homology"/>
<evidence type="ECO:0000313" key="9">
    <source>
        <dbReference type="EMBL" id="GAA3631672.1"/>
    </source>
</evidence>
<dbReference type="Pfam" id="PF25954">
    <property type="entry name" value="Beta-barrel_RND_2"/>
    <property type="match status" value="1"/>
</dbReference>
<dbReference type="PANTHER" id="PTHR30386">
    <property type="entry name" value="MEMBRANE FUSION SUBUNIT OF EMRAB-TOLC MULTIDRUG EFFLUX PUMP"/>
    <property type="match status" value="1"/>
</dbReference>
<evidence type="ECO:0000313" key="10">
    <source>
        <dbReference type="Proteomes" id="UP001501490"/>
    </source>
</evidence>
<reference evidence="10" key="1">
    <citation type="journal article" date="2019" name="Int. J. Syst. Evol. Microbiol.">
        <title>The Global Catalogue of Microorganisms (GCM) 10K type strain sequencing project: providing services to taxonomists for standard genome sequencing and annotation.</title>
        <authorList>
            <consortium name="The Broad Institute Genomics Platform"/>
            <consortium name="The Broad Institute Genome Sequencing Center for Infectious Disease"/>
            <person name="Wu L."/>
            <person name="Ma J."/>
        </authorList>
    </citation>
    <scope>NUCLEOTIDE SEQUENCE [LARGE SCALE GENOMIC DNA]</scope>
    <source>
        <strain evidence="10">JCM 16929</strain>
    </source>
</reference>
<keyword evidence="4 7" id="KW-1133">Transmembrane helix</keyword>
<evidence type="ECO:0000256" key="6">
    <source>
        <dbReference type="SAM" id="MobiDB-lite"/>
    </source>
</evidence>
<evidence type="ECO:0000256" key="4">
    <source>
        <dbReference type="ARBA" id="ARBA00022989"/>
    </source>
</evidence>
<evidence type="ECO:0000256" key="2">
    <source>
        <dbReference type="ARBA" id="ARBA00009477"/>
    </source>
</evidence>
<keyword evidence="10" id="KW-1185">Reference proteome</keyword>
<feature type="compositionally biased region" description="Low complexity" evidence="6">
    <location>
        <begin position="48"/>
        <end position="57"/>
    </location>
</feature>
<evidence type="ECO:0000256" key="7">
    <source>
        <dbReference type="SAM" id="Phobius"/>
    </source>
</evidence>
<accession>A0ABP7AGH0</accession>
<feature type="transmembrane region" description="Helical" evidence="7">
    <location>
        <begin position="67"/>
        <end position="89"/>
    </location>
</feature>
<comment type="caution">
    <text evidence="9">The sequence shown here is derived from an EMBL/GenBank/DDBJ whole genome shotgun (WGS) entry which is preliminary data.</text>
</comment>
<dbReference type="InterPro" id="IPR058792">
    <property type="entry name" value="Beta-barrel_RND_2"/>
</dbReference>
<dbReference type="InterPro" id="IPR050739">
    <property type="entry name" value="MFP"/>
</dbReference>
<comment type="similarity">
    <text evidence="2">Belongs to the membrane fusion protein (MFP) (TC 8.A.1) family.</text>
</comment>
<dbReference type="PANTHER" id="PTHR30386:SF26">
    <property type="entry name" value="TRANSPORT PROTEIN COMB"/>
    <property type="match status" value="1"/>
</dbReference>
<feature type="region of interest" description="Disordered" evidence="6">
    <location>
        <begin position="1"/>
        <end position="59"/>
    </location>
</feature>
<dbReference type="Proteomes" id="UP001501490">
    <property type="component" value="Unassembled WGS sequence"/>
</dbReference>
<comment type="subcellular location">
    <subcellularLocation>
        <location evidence="1">Membrane</location>
        <topology evidence="1">Single-pass membrane protein</topology>
    </subcellularLocation>
</comment>
<feature type="compositionally biased region" description="Low complexity" evidence="6">
    <location>
        <begin position="19"/>
        <end position="40"/>
    </location>
</feature>
<organism evidence="9 10">
    <name type="scientific">Microlunatus ginsengisoli</name>
    <dbReference type="NCBI Taxonomy" id="363863"/>
    <lineage>
        <taxon>Bacteria</taxon>
        <taxon>Bacillati</taxon>
        <taxon>Actinomycetota</taxon>
        <taxon>Actinomycetes</taxon>
        <taxon>Propionibacteriales</taxon>
        <taxon>Propionibacteriaceae</taxon>
        <taxon>Microlunatus</taxon>
    </lineage>
</organism>
<dbReference type="Gene3D" id="2.40.30.170">
    <property type="match status" value="1"/>
</dbReference>
<gene>
    <name evidence="9" type="ORF">GCM10022236_37810</name>
</gene>
<dbReference type="EMBL" id="BAABAB010000028">
    <property type="protein sequence ID" value="GAA3631672.1"/>
    <property type="molecule type" value="Genomic_DNA"/>
</dbReference>
<evidence type="ECO:0000256" key="1">
    <source>
        <dbReference type="ARBA" id="ARBA00004167"/>
    </source>
</evidence>
<protein>
    <submittedName>
        <fullName evidence="9">HlyD family efflux transporter periplasmic adaptor subunit</fullName>
    </submittedName>
</protein>